<reference evidence="2" key="1">
    <citation type="journal article" date="2023" name="Plant J.">
        <title>Genome sequences and population genomics provide insights into the demographic history, inbreeding, and mutation load of two 'living fossil' tree species of Dipteronia.</title>
        <authorList>
            <person name="Feng Y."/>
            <person name="Comes H.P."/>
            <person name="Chen J."/>
            <person name="Zhu S."/>
            <person name="Lu R."/>
            <person name="Zhang X."/>
            <person name="Li P."/>
            <person name="Qiu J."/>
            <person name="Olsen K.M."/>
            <person name="Qiu Y."/>
        </authorList>
    </citation>
    <scope>NUCLEOTIDE SEQUENCE</scope>
    <source>
        <strain evidence="2">KIB01</strain>
    </source>
</reference>
<evidence type="ECO:0000313" key="3">
    <source>
        <dbReference type="Proteomes" id="UP001280121"/>
    </source>
</evidence>
<keyword evidence="3" id="KW-1185">Reference proteome</keyword>
<name>A0AAD9XRZ7_9ROSI</name>
<organism evidence="2 3">
    <name type="scientific">Dipteronia dyeriana</name>
    <dbReference type="NCBI Taxonomy" id="168575"/>
    <lineage>
        <taxon>Eukaryota</taxon>
        <taxon>Viridiplantae</taxon>
        <taxon>Streptophyta</taxon>
        <taxon>Embryophyta</taxon>
        <taxon>Tracheophyta</taxon>
        <taxon>Spermatophyta</taxon>
        <taxon>Magnoliopsida</taxon>
        <taxon>eudicotyledons</taxon>
        <taxon>Gunneridae</taxon>
        <taxon>Pentapetalae</taxon>
        <taxon>rosids</taxon>
        <taxon>malvids</taxon>
        <taxon>Sapindales</taxon>
        <taxon>Sapindaceae</taxon>
        <taxon>Hippocastanoideae</taxon>
        <taxon>Acereae</taxon>
        <taxon>Dipteronia</taxon>
    </lineage>
</organism>
<sequence>MLMVIYETKKLAYARPGDETWTFLSQNKTAYWDIVYYEGRIYAASFYGRITSYKVRAGDNSSKVELVAQLPIKIHPLPPMTYIVESARASLIILWYNHYGLKDFSKCGIPEFVVFNLDLNTKTYTEIKDLDDRIIFLDHLSIFSSVHLPCCKPNSIYLTDRGGKNMGIYDLQNGSITLSSHIGHESCDPFTRPMWTGQSFI</sequence>
<dbReference type="Proteomes" id="UP001280121">
    <property type="component" value="Unassembled WGS sequence"/>
</dbReference>
<dbReference type="InterPro" id="IPR050942">
    <property type="entry name" value="F-box_BR-signaling"/>
</dbReference>
<dbReference type="PANTHER" id="PTHR44259">
    <property type="entry name" value="OS07G0183000 PROTEIN-RELATED"/>
    <property type="match status" value="1"/>
</dbReference>
<dbReference type="PANTHER" id="PTHR44259:SF108">
    <property type="entry name" value="F-BOX PROTEIN SKIP23-LIKE"/>
    <property type="match status" value="1"/>
</dbReference>
<accession>A0AAD9XRZ7</accession>
<dbReference type="AlphaFoldDB" id="A0AAD9XRZ7"/>
<proteinExistence type="predicted"/>
<dbReference type="EMBL" id="JANJYI010000001">
    <property type="protein sequence ID" value="KAK2664371.1"/>
    <property type="molecule type" value="Genomic_DNA"/>
</dbReference>
<dbReference type="InterPro" id="IPR005174">
    <property type="entry name" value="KIB1-4_b-propeller"/>
</dbReference>
<gene>
    <name evidence="2" type="ORF">Ddye_002945</name>
</gene>
<evidence type="ECO:0000259" key="1">
    <source>
        <dbReference type="Pfam" id="PF03478"/>
    </source>
</evidence>
<dbReference type="Pfam" id="PF03478">
    <property type="entry name" value="Beta-prop_KIB1-4"/>
    <property type="match status" value="1"/>
</dbReference>
<evidence type="ECO:0000313" key="2">
    <source>
        <dbReference type="EMBL" id="KAK2664371.1"/>
    </source>
</evidence>
<feature type="domain" description="KIB1-4 beta-propeller" evidence="1">
    <location>
        <begin position="2"/>
        <end position="170"/>
    </location>
</feature>
<comment type="caution">
    <text evidence="2">The sequence shown here is derived from an EMBL/GenBank/DDBJ whole genome shotgun (WGS) entry which is preliminary data.</text>
</comment>
<protein>
    <recommendedName>
        <fullName evidence="1">KIB1-4 beta-propeller domain-containing protein</fullName>
    </recommendedName>
</protein>